<keyword evidence="6 14" id="KW-1133">Transmembrane helix</keyword>
<gene>
    <name evidence="17" type="primary">LOC115814155</name>
</gene>
<feature type="transmembrane region" description="Helical" evidence="14">
    <location>
        <begin position="89"/>
        <end position="107"/>
    </location>
</feature>
<dbReference type="OrthoDB" id="6151005at2759"/>
<evidence type="ECO:0000259" key="15">
    <source>
        <dbReference type="PROSITE" id="PS50262"/>
    </source>
</evidence>
<keyword evidence="8 14" id="KW-0472">Membrane</keyword>
<dbReference type="PRINTS" id="PR00245">
    <property type="entry name" value="OLFACTORYR"/>
</dbReference>
<keyword evidence="12 13" id="KW-0807">Transducer</keyword>
<evidence type="ECO:0000256" key="6">
    <source>
        <dbReference type="ARBA" id="ARBA00022989"/>
    </source>
</evidence>
<dbReference type="PANTHER" id="PTHR26451">
    <property type="entry name" value="G_PROTEIN_RECEP_F1_2 DOMAIN-CONTAINING PROTEIN"/>
    <property type="match status" value="1"/>
</dbReference>
<keyword evidence="5 14" id="KW-0552">Olfaction</keyword>
<proteinExistence type="inferred from homology"/>
<feature type="domain" description="G-protein coupled receptors family 1 profile" evidence="15">
    <location>
        <begin position="39"/>
        <end position="287"/>
    </location>
</feature>
<dbReference type="Proteomes" id="UP000504632">
    <property type="component" value="Chromosome 6"/>
</dbReference>
<evidence type="ECO:0000256" key="13">
    <source>
        <dbReference type="RuleBase" id="RU000688"/>
    </source>
</evidence>
<dbReference type="GO" id="GO:0004984">
    <property type="term" value="F:olfactory receptor activity"/>
    <property type="evidence" value="ECO:0007669"/>
    <property type="project" value="InterPro"/>
</dbReference>
<feature type="transmembrane region" description="Helical" evidence="14">
    <location>
        <begin position="197"/>
        <end position="218"/>
    </location>
</feature>
<dbReference type="InterPro" id="IPR000725">
    <property type="entry name" value="Olfact_rcpt"/>
</dbReference>
<evidence type="ECO:0000256" key="11">
    <source>
        <dbReference type="ARBA" id="ARBA00023180"/>
    </source>
</evidence>
<evidence type="ECO:0000256" key="3">
    <source>
        <dbReference type="ARBA" id="ARBA00022606"/>
    </source>
</evidence>
<dbReference type="PROSITE" id="PS00237">
    <property type="entry name" value="G_PROTEIN_RECEP_F1_1"/>
    <property type="match status" value="1"/>
</dbReference>
<organism evidence="16 17">
    <name type="scientific">Chanos chanos</name>
    <name type="common">Milkfish</name>
    <name type="synonym">Mugil chanos</name>
    <dbReference type="NCBI Taxonomy" id="29144"/>
    <lineage>
        <taxon>Eukaryota</taxon>
        <taxon>Metazoa</taxon>
        <taxon>Chordata</taxon>
        <taxon>Craniata</taxon>
        <taxon>Vertebrata</taxon>
        <taxon>Euteleostomi</taxon>
        <taxon>Actinopterygii</taxon>
        <taxon>Neopterygii</taxon>
        <taxon>Teleostei</taxon>
        <taxon>Ostariophysi</taxon>
        <taxon>Gonorynchiformes</taxon>
        <taxon>Chanidae</taxon>
        <taxon>Chanos</taxon>
    </lineage>
</organism>
<dbReference type="AlphaFoldDB" id="A0A6J2VNG8"/>
<dbReference type="InterPro" id="IPR017452">
    <property type="entry name" value="GPCR_Rhodpsn_7TM"/>
</dbReference>
<keyword evidence="4 13" id="KW-0812">Transmembrane</keyword>
<keyword evidence="10 13" id="KW-0675">Receptor</keyword>
<keyword evidence="9" id="KW-1015">Disulfide bond</keyword>
<feature type="transmembrane region" description="Helical" evidence="14">
    <location>
        <begin position="24"/>
        <end position="49"/>
    </location>
</feature>
<evidence type="ECO:0000256" key="12">
    <source>
        <dbReference type="ARBA" id="ARBA00023224"/>
    </source>
</evidence>
<evidence type="ECO:0000256" key="1">
    <source>
        <dbReference type="ARBA" id="ARBA00004651"/>
    </source>
</evidence>
<protein>
    <recommendedName>
        <fullName evidence="14">Olfactory receptor</fullName>
    </recommendedName>
</protein>
<dbReference type="InParanoid" id="A0A6J2VNG8"/>
<dbReference type="Gene3D" id="1.20.1070.10">
    <property type="entry name" value="Rhodopsin 7-helix transmembrane proteins"/>
    <property type="match status" value="1"/>
</dbReference>
<evidence type="ECO:0000313" key="16">
    <source>
        <dbReference type="Proteomes" id="UP000504632"/>
    </source>
</evidence>
<dbReference type="GO" id="GO:0005549">
    <property type="term" value="F:odorant binding"/>
    <property type="evidence" value="ECO:0007669"/>
    <property type="project" value="TreeGrafter"/>
</dbReference>
<name>A0A6J2VNG8_CHACN</name>
<evidence type="ECO:0000256" key="8">
    <source>
        <dbReference type="ARBA" id="ARBA00023136"/>
    </source>
</evidence>
<accession>A0A6J2VNG8</accession>
<keyword evidence="16" id="KW-1185">Reference proteome</keyword>
<evidence type="ECO:0000256" key="2">
    <source>
        <dbReference type="ARBA" id="ARBA00022475"/>
    </source>
</evidence>
<feature type="transmembrane region" description="Helical" evidence="14">
    <location>
        <begin position="270"/>
        <end position="289"/>
    </location>
</feature>
<dbReference type="FunFam" id="1.20.1070.10:FF:000024">
    <property type="entry name" value="Olfactory receptor"/>
    <property type="match status" value="1"/>
</dbReference>
<dbReference type="SUPFAM" id="SSF81321">
    <property type="entry name" value="Family A G protein-coupled receptor-like"/>
    <property type="match status" value="1"/>
</dbReference>
<dbReference type="GeneID" id="115814155"/>
<evidence type="ECO:0000256" key="10">
    <source>
        <dbReference type="ARBA" id="ARBA00023170"/>
    </source>
</evidence>
<comment type="subcellular location">
    <subcellularLocation>
        <location evidence="1 14">Cell membrane</location>
        <topology evidence="1 14">Multi-pass membrane protein</topology>
    </subcellularLocation>
</comment>
<dbReference type="Pfam" id="PF13853">
    <property type="entry name" value="7tm_4"/>
    <property type="match status" value="1"/>
</dbReference>
<comment type="similarity">
    <text evidence="13">Belongs to the G-protein coupled receptor 1 family.</text>
</comment>
<evidence type="ECO:0000313" key="17">
    <source>
        <dbReference type="RefSeq" id="XP_030632741.1"/>
    </source>
</evidence>
<dbReference type="PRINTS" id="PR00237">
    <property type="entry name" value="GPCRRHODOPSN"/>
</dbReference>
<evidence type="ECO:0000256" key="7">
    <source>
        <dbReference type="ARBA" id="ARBA00023040"/>
    </source>
</evidence>
<dbReference type="PROSITE" id="PS50262">
    <property type="entry name" value="G_PROTEIN_RECEP_F1_2"/>
    <property type="match status" value="1"/>
</dbReference>
<dbReference type="PANTHER" id="PTHR26451:SF871">
    <property type="entry name" value="ODORANT RECEPTOR-RELATED"/>
    <property type="match status" value="1"/>
</dbReference>
<feature type="transmembrane region" description="Helical" evidence="14">
    <location>
        <begin position="239"/>
        <end position="258"/>
    </location>
</feature>
<dbReference type="GO" id="GO:0005886">
    <property type="term" value="C:plasma membrane"/>
    <property type="evidence" value="ECO:0007669"/>
    <property type="project" value="UniProtKB-SubCell"/>
</dbReference>
<dbReference type="InterPro" id="IPR000276">
    <property type="entry name" value="GPCR_Rhodpsn"/>
</dbReference>
<keyword evidence="2 14" id="KW-1003">Cell membrane</keyword>
<keyword evidence="3 14" id="KW-0716">Sensory transduction</keyword>
<sequence>MDNSSDGIVFVLQGVNDTRTNRQIYFALALLTYLLTIFVNLMLITTIFLDKTLHEPMYFFICNLCVNEMLGASGFYPKLLVDLLSEFHVISYTWCLIQVSVIYNYILCEFTNLTVMAYDRYVAICKPLQYQSIITPQRVRRLVLLIWLVCILEVSVGTILTSILPICGYEIDGLYCSNVAVVKLACTDTTLNRSYGYITIISYVSQGVFIVISYIYIIRASLRSKAEQAKFMQTCLPHLITFINFTISLTFDVMYVLLGYSNTHVVLRNILAVQFLILPPLLNPVIYGIKLARIRVSLMKIWNLKLRALT</sequence>
<dbReference type="InterPro" id="IPR052921">
    <property type="entry name" value="GPCR1_Superfamily_Member"/>
</dbReference>
<evidence type="ECO:0000256" key="14">
    <source>
        <dbReference type="RuleBase" id="RU363047"/>
    </source>
</evidence>
<feature type="transmembrane region" description="Helical" evidence="14">
    <location>
        <begin position="142"/>
        <end position="164"/>
    </location>
</feature>
<keyword evidence="7 13" id="KW-0297">G-protein coupled receptor</keyword>
<dbReference type="GO" id="GO:0004930">
    <property type="term" value="F:G protein-coupled receptor activity"/>
    <property type="evidence" value="ECO:0007669"/>
    <property type="project" value="UniProtKB-KW"/>
</dbReference>
<evidence type="ECO:0000256" key="5">
    <source>
        <dbReference type="ARBA" id="ARBA00022725"/>
    </source>
</evidence>
<evidence type="ECO:0000256" key="9">
    <source>
        <dbReference type="ARBA" id="ARBA00023157"/>
    </source>
</evidence>
<evidence type="ECO:0000256" key="4">
    <source>
        <dbReference type="ARBA" id="ARBA00022692"/>
    </source>
</evidence>
<keyword evidence="11" id="KW-0325">Glycoprotein</keyword>
<dbReference type="RefSeq" id="XP_030632741.1">
    <property type="nucleotide sequence ID" value="XM_030776881.1"/>
</dbReference>
<reference evidence="17" key="1">
    <citation type="submission" date="2025-08" db="UniProtKB">
        <authorList>
            <consortium name="RefSeq"/>
        </authorList>
    </citation>
    <scope>IDENTIFICATION</scope>
</reference>